<feature type="compositionally biased region" description="Basic and acidic residues" evidence="3">
    <location>
        <begin position="14"/>
        <end position="24"/>
    </location>
</feature>
<accession>A0A8J9ZRK6</accession>
<evidence type="ECO:0000256" key="2">
    <source>
        <dbReference type="PIRNR" id="PIRNR028983"/>
    </source>
</evidence>
<dbReference type="InterPro" id="IPR025602">
    <property type="entry name" value="BCP1_family"/>
</dbReference>
<feature type="region of interest" description="Disordered" evidence="3">
    <location>
        <begin position="1"/>
        <end position="48"/>
    </location>
</feature>
<comment type="similarity">
    <text evidence="1 2">Belongs to the BCP1 family.</text>
</comment>
<organism evidence="4 5">
    <name type="scientific">Branchiostoma lanceolatum</name>
    <name type="common">Common lancelet</name>
    <name type="synonym">Amphioxus lanceolatum</name>
    <dbReference type="NCBI Taxonomy" id="7740"/>
    <lineage>
        <taxon>Eukaryota</taxon>
        <taxon>Metazoa</taxon>
        <taxon>Chordata</taxon>
        <taxon>Cephalochordata</taxon>
        <taxon>Leptocardii</taxon>
        <taxon>Amphioxiformes</taxon>
        <taxon>Branchiostomatidae</taxon>
        <taxon>Branchiostoma</taxon>
    </lineage>
</organism>
<dbReference type="OrthoDB" id="27543at2759"/>
<evidence type="ECO:0000313" key="5">
    <source>
        <dbReference type="Proteomes" id="UP000838412"/>
    </source>
</evidence>
<protein>
    <recommendedName>
        <fullName evidence="2">Protein BCCIP homolog</fullName>
    </recommendedName>
</protein>
<sequence>MAAAPKKRAFAGDMKGKGGPREDGDGQEDDSEEDMYSGSEESEGSDMDVAQEVQVDFEARTACDSDFHGIKRLLGQLFLKSHVNLSELTDIILSQNYIGCVIKQGEVPEDSDSDDGEEEIFGFITIVNITDRKDKPCLQALKELVLERCKECAPKNTYEELTNILENDRHRVGFLMCERFINLPPQLALPMYESLNKDLQQAQIMEMQYAFDYILLISKTYTEVKTEGGKKGKKSSQPQKQREEVLFTNAEEEFFHQEAHTSFSYPVIEESDSGFSGKWKFGDTATKPFRTVMLVPNSKMVEIKKKMEEYLSV</sequence>
<keyword evidence="5" id="KW-1185">Reference proteome</keyword>
<evidence type="ECO:0000256" key="3">
    <source>
        <dbReference type="SAM" id="MobiDB-lite"/>
    </source>
</evidence>
<dbReference type="PANTHER" id="PTHR13261">
    <property type="entry name" value="BRCA2 AND CDKN1A INTERACTING PROTEIN"/>
    <property type="match status" value="1"/>
</dbReference>
<name>A0A8J9ZRK6_BRALA</name>
<evidence type="ECO:0000256" key="1">
    <source>
        <dbReference type="ARBA" id="ARBA00006781"/>
    </source>
</evidence>
<dbReference type="Proteomes" id="UP000838412">
    <property type="component" value="Chromosome 3"/>
</dbReference>
<dbReference type="Pfam" id="PF13862">
    <property type="entry name" value="BCCIP"/>
    <property type="match status" value="1"/>
</dbReference>
<dbReference type="PANTHER" id="PTHR13261:SF0">
    <property type="entry name" value="BRCA2 AND CDKN1A-INTERACTING PROTEIN"/>
    <property type="match status" value="1"/>
</dbReference>
<dbReference type="AlphaFoldDB" id="A0A8J9ZRK6"/>
<dbReference type="PIRSF" id="PIRSF028983">
    <property type="entry name" value="BCP1"/>
    <property type="match status" value="1"/>
</dbReference>
<reference evidence="4" key="1">
    <citation type="submission" date="2022-01" db="EMBL/GenBank/DDBJ databases">
        <authorList>
            <person name="Braso-Vives M."/>
        </authorList>
    </citation>
    <scope>NUCLEOTIDE SEQUENCE</scope>
</reference>
<dbReference type="GO" id="GO:0005634">
    <property type="term" value="C:nucleus"/>
    <property type="evidence" value="ECO:0007669"/>
    <property type="project" value="TreeGrafter"/>
</dbReference>
<evidence type="ECO:0000313" key="4">
    <source>
        <dbReference type="EMBL" id="CAH1258270.1"/>
    </source>
</evidence>
<dbReference type="EMBL" id="OV696688">
    <property type="protein sequence ID" value="CAH1258270.1"/>
    <property type="molecule type" value="Genomic_DNA"/>
</dbReference>
<feature type="compositionally biased region" description="Acidic residues" evidence="3">
    <location>
        <begin position="25"/>
        <end position="46"/>
    </location>
</feature>
<proteinExistence type="inferred from homology"/>
<gene>
    <name evidence="4" type="primary">BCCIP</name>
    <name evidence="4" type="ORF">BLAG_LOCUS15899</name>
</gene>